<dbReference type="AlphaFoldDB" id="A0AAW1GV52"/>
<proteinExistence type="predicted"/>
<evidence type="ECO:0000313" key="1">
    <source>
        <dbReference type="EMBL" id="KAK9666346.1"/>
    </source>
</evidence>
<dbReference type="EMBL" id="JBDFQZ010000014">
    <property type="protein sequence ID" value="KAK9666346.1"/>
    <property type="molecule type" value="Genomic_DNA"/>
</dbReference>
<name>A0AAW1GV52_SAPOF</name>
<comment type="caution">
    <text evidence="1">The sequence shown here is derived from an EMBL/GenBank/DDBJ whole genome shotgun (WGS) entry which is preliminary data.</text>
</comment>
<keyword evidence="2" id="KW-1185">Reference proteome</keyword>
<sequence length="136" mass="16340">MHRVSFKCFWRALRYNCKFAPVLKSRKCFYDRKRKWRNLNGLLNVTKHVLDTKDMDVMEMINDMIKNLREKHESLEYVESLNQTLIVKERMSNEELHEARKELINGLKDMSNRGDIGVKRMGELDTTAFQEACRRR</sequence>
<protein>
    <submittedName>
        <fullName evidence="1">Uncharacterized protein</fullName>
    </submittedName>
</protein>
<dbReference type="Proteomes" id="UP001443914">
    <property type="component" value="Unassembled WGS sequence"/>
</dbReference>
<gene>
    <name evidence="1" type="ORF">RND81_14G178500</name>
</gene>
<organism evidence="1 2">
    <name type="scientific">Saponaria officinalis</name>
    <name type="common">Common soapwort</name>
    <name type="synonym">Lychnis saponaria</name>
    <dbReference type="NCBI Taxonomy" id="3572"/>
    <lineage>
        <taxon>Eukaryota</taxon>
        <taxon>Viridiplantae</taxon>
        <taxon>Streptophyta</taxon>
        <taxon>Embryophyta</taxon>
        <taxon>Tracheophyta</taxon>
        <taxon>Spermatophyta</taxon>
        <taxon>Magnoliopsida</taxon>
        <taxon>eudicotyledons</taxon>
        <taxon>Gunneridae</taxon>
        <taxon>Pentapetalae</taxon>
        <taxon>Caryophyllales</taxon>
        <taxon>Caryophyllaceae</taxon>
        <taxon>Caryophylleae</taxon>
        <taxon>Saponaria</taxon>
    </lineage>
</organism>
<evidence type="ECO:0000313" key="2">
    <source>
        <dbReference type="Proteomes" id="UP001443914"/>
    </source>
</evidence>
<dbReference type="PANTHER" id="PTHR21596">
    <property type="entry name" value="RIBONUCLEASE P SUBUNIT P38"/>
    <property type="match status" value="1"/>
</dbReference>
<dbReference type="GO" id="GO:0080188">
    <property type="term" value="P:gene silencing by siRNA-directed DNA methylation"/>
    <property type="evidence" value="ECO:0007669"/>
    <property type="project" value="InterPro"/>
</dbReference>
<accession>A0AAW1GV52</accession>
<dbReference type="InterPro" id="IPR045177">
    <property type="entry name" value="FDM1-5/IDN2"/>
</dbReference>
<dbReference type="PANTHER" id="PTHR21596:SF65">
    <property type="entry name" value="PROTEIN INVOLVED IN DE NOVO 2-RELATED"/>
    <property type="match status" value="1"/>
</dbReference>
<reference evidence="1" key="1">
    <citation type="submission" date="2024-03" db="EMBL/GenBank/DDBJ databases">
        <title>WGS assembly of Saponaria officinalis var. Norfolk2.</title>
        <authorList>
            <person name="Jenkins J."/>
            <person name="Shu S."/>
            <person name="Grimwood J."/>
            <person name="Barry K."/>
            <person name="Goodstein D."/>
            <person name="Schmutz J."/>
            <person name="Leebens-Mack J."/>
            <person name="Osbourn A."/>
        </authorList>
    </citation>
    <scope>NUCLEOTIDE SEQUENCE [LARGE SCALE GENOMIC DNA]</scope>
    <source>
        <strain evidence="1">JIC</strain>
    </source>
</reference>